<organism evidence="10 11">
    <name type="scientific">Nitrosomonas ureae</name>
    <dbReference type="NCBI Taxonomy" id="44577"/>
    <lineage>
        <taxon>Bacteria</taxon>
        <taxon>Pseudomonadati</taxon>
        <taxon>Pseudomonadota</taxon>
        <taxon>Betaproteobacteria</taxon>
        <taxon>Nitrosomonadales</taxon>
        <taxon>Nitrosomonadaceae</taxon>
        <taxon>Nitrosomonas</taxon>
    </lineage>
</organism>
<dbReference type="GO" id="GO:0043571">
    <property type="term" value="P:maintenance of CRISPR repeat elements"/>
    <property type="evidence" value="ECO:0007669"/>
    <property type="project" value="UniProtKB-UniRule"/>
</dbReference>
<comment type="similarity">
    <text evidence="2 9">Belongs to the CRISPR-associated endoribonuclease Cas2 protein family.</text>
</comment>
<dbReference type="EC" id="3.1.-.-" evidence="9"/>
<dbReference type="Proteomes" id="UP000181998">
    <property type="component" value="Unassembled WGS sequence"/>
</dbReference>
<dbReference type="RefSeq" id="WP_172424117.1">
    <property type="nucleotide sequence ID" value="NZ_FOFX01000004.1"/>
</dbReference>
<reference evidence="10 11" key="1">
    <citation type="submission" date="2016-10" db="EMBL/GenBank/DDBJ databases">
        <authorList>
            <person name="de Groot N.N."/>
        </authorList>
    </citation>
    <scope>NUCLEOTIDE SEQUENCE [LARGE SCALE GENOMIC DNA]</scope>
    <source>
        <strain evidence="10 11">Nm9</strain>
    </source>
</reference>
<evidence type="ECO:0000256" key="1">
    <source>
        <dbReference type="ARBA" id="ARBA00001946"/>
    </source>
</evidence>
<keyword evidence="8 9" id="KW-0051">Antiviral defense</keyword>
<comment type="subunit">
    <text evidence="9">Homodimer, forms a heterotetramer with a Cas1 homodimer.</text>
</comment>
<dbReference type="InterPro" id="IPR021127">
    <property type="entry name" value="CRISPR_associated_Cas2"/>
</dbReference>
<evidence type="ECO:0000256" key="4">
    <source>
        <dbReference type="ARBA" id="ARBA00022723"/>
    </source>
</evidence>
<comment type="function">
    <text evidence="9">CRISPR (clustered regularly interspaced short palindromic repeat), is an adaptive immune system that provides protection against mobile genetic elements (viruses, transposable elements and conjugative plasmids). CRISPR clusters contain sequences complementary to antecedent mobile elements and target invading nucleic acids. CRISPR clusters are transcribed and processed into CRISPR RNA (crRNA). Functions as a ssRNA-specific endoribonuclease. Involved in the integration of spacer DNA into the CRISPR cassette.</text>
</comment>
<dbReference type="GO" id="GO:0016787">
    <property type="term" value="F:hydrolase activity"/>
    <property type="evidence" value="ECO:0007669"/>
    <property type="project" value="UniProtKB-KW"/>
</dbReference>
<gene>
    <name evidence="9" type="primary">cas2</name>
    <name evidence="10" type="ORF">SAMN05421510_100476</name>
</gene>
<keyword evidence="3 9" id="KW-0540">Nuclease</keyword>
<evidence type="ECO:0000256" key="6">
    <source>
        <dbReference type="ARBA" id="ARBA00022801"/>
    </source>
</evidence>
<name>A0A1H9ANQ7_9PROT</name>
<proteinExistence type="inferred from homology"/>
<dbReference type="GO" id="GO:0046872">
    <property type="term" value="F:metal ion binding"/>
    <property type="evidence" value="ECO:0007669"/>
    <property type="project" value="UniProtKB-UniRule"/>
</dbReference>
<dbReference type="NCBIfam" id="TIGR01573">
    <property type="entry name" value="cas2"/>
    <property type="match status" value="1"/>
</dbReference>
<evidence type="ECO:0000256" key="8">
    <source>
        <dbReference type="ARBA" id="ARBA00023118"/>
    </source>
</evidence>
<dbReference type="AlphaFoldDB" id="A0A1H9ANQ7"/>
<comment type="cofactor">
    <cofactor evidence="1 9">
        <name>Mg(2+)</name>
        <dbReference type="ChEBI" id="CHEBI:18420"/>
    </cofactor>
</comment>
<sequence length="108" mass="12619">MLSGYRLMWVIVMFDLPVVEKAERKAATDFRNTLLDMGFEMSQFSVYMRFCSSQSQIDTYCTQVEKSLPTGGKVNILQFTDKQYERIITFRGKSKQASKKSPEQYELF</sequence>
<dbReference type="GO" id="GO:0004521">
    <property type="term" value="F:RNA endonuclease activity"/>
    <property type="evidence" value="ECO:0007669"/>
    <property type="project" value="InterPro"/>
</dbReference>
<evidence type="ECO:0000256" key="2">
    <source>
        <dbReference type="ARBA" id="ARBA00009959"/>
    </source>
</evidence>
<dbReference type="HAMAP" id="MF_01471">
    <property type="entry name" value="Cas2"/>
    <property type="match status" value="1"/>
</dbReference>
<dbReference type="GO" id="GO:0051607">
    <property type="term" value="P:defense response to virus"/>
    <property type="evidence" value="ECO:0007669"/>
    <property type="project" value="UniProtKB-UniRule"/>
</dbReference>
<dbReference type="SUPFAM" id="SSF143430">
    <property type="entry name" value="TTP0101/SSO1404-like"/>
    <property type="match status" value="1"/>
</dbReference>
<evidence type="ECO:0000313" key="10">
    <source>
        <dbReference type="EMBL" id="SEP78406.1"/>
    </source>
</evidence>
<evidence type="ECO:0000256" key="7">
    <source>
        <dbReference type="ARBA" id="ARBA00022842"/>
    </source>
</evidence>
<evidence type="ECO:0000256" key="5">
    <source>
        <dbReference type="ARBA" id="ARBA00022759"/>
    </source>
</evidence>
<keyword evidence="6 9" id="KW-0378">Hydrolase</keyword>
<accession>A0A1H9ANQ7</accession>
<keyword evidence="7 9" id="KW-0460">Magnesium</keyword>
<dbReference type="InterPro" id="IPR019199">
    <property type="entry name" value="Virulence_VapD/CRISPR_Cas2"/>
</dbReference>
<protein>
    <recommendedName>
        <fullName evidence="9">CRISPR-associated endoribonuclease Cas2</fullName>
        <ecNumber evidence="9">3.1.-.-</ecNumber>
    </recommendedName>
</protein>
<evidence type="ECO:0000256" key="9">
    <source>
        <dbReference type="HAMAP-Rule" id="MF_01471"/>
    </source>
</evidence>
<keyword evidence="4 9" id="KW-0479">Metal-binding</keyword>
<dbReference type="Pfam" id="PF09827">
    <property type="entry name" value="CRISPR_Cas2"/>
    <property type="match status" value="1"/>
</dbReference>
<evidence type="ECO:0000313" key="11">
    <source>
        <dbReference type="Proteomes" id="UP000181998"/>
    </source>
</evidence>
<evidence type="ECO:0000256" key="3">
    <source>
        <dbReference type="ARBA" id="ARBA00022722"/>
    </source>
</evidence>
<keyword evidence="5 9" id="KW-0255">Endonuclease</keyword>
<dbReference type="EMBL" id="FOFX01000004">
    <property type="protein sequence ID" value="SEP78406.1"/>
    <property type="molecule type" value="Genomic_DNA"/>
</dbReference>
<feature type="binding site" evidence="9">
    <location>
        <position position="15"/>
    </location>
    <ligand>
        <name>Mg(2+)</name>
        <dbReference type="ChEBI" id="CHEBI:18420"/>
        <note>catalytic</note>
    </ligand>
</feature>